<evidence type="ECO:0000313" key="1">
    <source>
        <dbReference type="EMBL" id="OAQ58753.1"/>
    </source>
</evidence>
<dbReference type="KEGG" id="pchm:VFPPC_16953"/>
<dbReference type="RefSeq" id="XP_018136872.1">
    <property type="nucleotide sequence ID" value="XM_018294705.1"/>
</dbReference>
<name>A0A179F0Z5_METCM</name>
<comment type="caution">
    <text evidence="1">The sequence shown here is derived from an EMBL/GenBank/DDBJ whole genome shotgun (WGS) entry which is preliminary data.</text>
</comment>
<dbReference type="Proteomes" id="UP000078397">
    <property type="component" value="Unassembled WGS sequence"/>
</dbReference>
<reference evidence="1 2" key="1">
    <citation type="journal article" date="2016" name="PLoS Pathog.">
        <title>Biosynthesis of antibiotic leucinostatins in bio-control fungus Purpureocillium lilacinum and their inhibition on phytophthora revealed by genome mining.</title>
        <authorList>
            <person name="Wang G."/>
            <person name="Liu Z."/>
            <person name="Lin R."/>
            <person name="Li E."/>
            <person name="Mao Z."/>
            <person name="Ling J."/>
            <person name="Yang Y."/>
            <person name="Yin W.B."/>
            <person name="Xie B."/>
        </authorList>
    </citation>
    <scope>NUCLEOTIDE SEQUENCE [LARGE SCALE GENOMIC DNA]</scope>
    <source>
        <strain evidence="1">170</strain>
    </source>
</reference>
<organism evidence="1 2">
    <name type="scientific">Pochonia chlamydosporia 170</name>
    <dbReference type="NCBI Taxonomy" id="1380566"/>
    <lineage>
        <taxon>Eukaryota</taxon>
        <taxon>Fungi</taxon>
        <taxon>Dikarya</taxon>
        <taxon>Ascomycota</taxon>
        <taxon>Pezizomycotina</taxon>
        <taxon>Sordariomycetes</taxon>
        <taxon>Hypocreomycetidae</taxon>
        <taxon>Hypocreales</taxon>
        <taxon>Clavicipitaceae</taxon>
        <taxon>Pochonia</taxon>
    </lineage>
</organism>
<dbReference type="AlphaFoldDB" id="A0A179F0Z5"/>
<evidence type="ECO:0000313" key="2">
    <source>
        <dbReference type="Proteomes" id="UP000078397"/>
    </source>
</evidence>
<dbReference type="EMBL" id="LSBJ02000014">
    <property type="protein sequence ID" value="OAQ58753.1"/>
    <property type="molecule type" value="Genomic_DNA"/>
</dbReference>
<keyword evidence="2" id="KW-1185">Reference proteome</keyword>
<proteinExistence type="predicted"/>
<sequence length="152" mass="17372">MSRFSVCGSHWVSVWSDLDQIRIKIGQLVLRHENCLLCHTRQTHGLAICRRIEPYAPSMSDTQSLRGQEEDVLHAAFQPWLTYNNGANKHHVRCMDNRTTLPASLMPCSYWSPIAWLSPTALCITAFFMEPQNHDFSFLTYLEKSGVFVISG</sequence>
<gene>
    <name evidence="1" type="ORF">VFPPC_16953</name>
</gene>
<dbReference type="GeneID" id="28858699"/>
<protein>
    <submittedName>
        <fullName evidence="1">Uncharacterized protein</fullName>
    </submittedName>
</protein>
<accession>A0A179F0Z5</accession>